<dbReference type="InterPro" id="IPR007343">
    <property type="entry name" value="Uncharacterised_pept_Zn_put"/>
</dbReference>
<evidence type="ECO:0000256" key="3">
    <source>
        <dbReference type="ARBA" id="ARBA00022989"/>
    </source>
</evidence>
<comment type="subcellular location">
    <subcellularLocation>
        <location evidence="1">Membrane</location>
        <topology evidence="1">Single-pass membrane protein</topology>
    </subcellularLocation>
</comment>
<proteinExistence type="predicted"/>
<dbReference type="PANTHER" id="PTHR30168:SF0">
    <property type="entry name" value="INNER MEMBRANE PROTEIN"/>
    <property type="match status" value="1"/>
</dbReference>
<feature type="transmembrane region" description="Helical" evidence="5">
    <location>
        <begin position="20"/>
        <end position="42"/>
    </location>
</feature>
<keyword evidence="4 5" id="KW-0472">Membrane</keyword>
<dbReference type="Pfam" id="PF04228">
    <property type="entry name" value="Zn_peptidase"/>
    <property type="match status" value="1"/>
</dbReference>
<organism evidence="6 7">
    <name type="scientific">Aurantiacibacter sediminis</name>
    <dbReference type="NCBI Taxonomy" id="2793064"/>
    <lineage>
        <taxon>Bacteria</taxon>
        <taxon>Pseudomonadati</taxon>
        <taxon>Pseudomonadota</taxon>
        <taxon>Alphaproteobacteria</taxon>
        <taxon>Sphingomonadales</taxon>
        <taxon>Erythrobacteraceae</taxon>
        <taxon>Aurantiacibacter</taxon>
    </lineage>
</organism>
<keyword evidence="3 5" id="KW-1133">Transmembrane helix</keyword>
<dbReference type="RefSeq" id="WP_197921110.1">
    <property type="nucleotide sequence ID" value="NZ_CAWPTA010000007.1"/>
</dbReference>
<reference evidence="6 7" key="1">
    <citation type="submission" date="2020-11" db="EMBL/GenBank/DDBJ databases">
        <title>Erythrobacter sediminis sp. nov., a marine bacterium from a tidal flat of Garorim Bay.</title>
        <authorList>
            <person name="Kim D."/>
            <person name="Yoo Y."/>
            <person name="Kim J.-J."/>
        </authorList>
    </citation>
    <scope>NUCLEOTIDE SEQUENCE [LARGE SCALE GENOMIC DNA]</scope>
    <source>
        <strain evidence="6 7">JGD-13</strain>
    </source>
</reference>
<keyword evidence="2 5" id="KW-0812">Transmembrane</keyword>
<dbReference type="PANTHER" id="PTHR30168">
    <property type="entry name" value="PUTATIVE MEMBRANE PROTEIN YPFJ"/>
    <property type="match status" value="1"/>
</dbReference>
<evidence type="ECO:0000256" key="4">
    <source>
        <dbReference type="ARBA" id="ARBA00023136"/>
    </source>
</evidence>
<dbReference type="EMBL" id="JAEANY010000002">
    <property type="protein sequence ID" value="MBH5322412.1"/>
    <property type="molecule type" value="Genomic_DNA"/>
</dbReference>
<protein>
    <submittedName>
        <fullName evidence="6">Neutral zinc metallopeptidase</fullName>
    </submittedName>
</protein>
<evidence type="ECO:0000256" key="2">
    <source>
        <dbReference type="ARBA" id="ARBA00022692"/>
    </source>
</evidence>
<evidence type="ECO:0000256" key="5">
    <source>
        <dbReference type="SAM" id="Phobius"/>
    </source>
</evidence>
<evidence type="ECO:0000313" key="6">
    <source>
        <dbReference type="EMBL" id="MBH5322412.1"/>
    </source>
</evidence>
<gene>
    <name evidence="6" type="ORF">I5L03_07415</name>
</gene>
<evidence type="ECO:0000313" key="7">
    <source>
        <dbReference type="Proteomes" id="UP000602442"/>
    </source>
</evidence>
<comment type="caution">
    <text evidence="6">The sequence shown here is derived from an EMBL/GenBank/DDBJ whole genome shotgun (WGS) entry which is preliminary data.</text>
</comment>
<dbReference type="Proteomes" id="UP000602442">
    <property type="component" value="Unassembled WGS sequence"/>
</dbReference>
<accession>A0ABS0N385</accession>
<keyword evidence="7" id="KW-1185">Reference proteome</keyword>
<sequence length="281" mass="30011">MRLNPFDVGKINVGTTGGGLGGKSLGCGGIIVVLIGVFVFGADPAQMIGQMGGSGGGQEVTASDDEQAICSSNQYANETCSALTSLNETWENVFDEQGYGDQFRQPRLEFATAQQFRTGCGTGNVGMGPFYCPADETIYIDVGFYDQLARMSGNGGDFARLYVVAHEYAHHLQTVMGLSGQIRSAQQANPSRANQLSVLLELHADCYAGVWAGRNRNLIESGDFEEGMQAAAAIGDDRLTGGRVSQESFTHGTSQQRMEALELGIRTGDDIACDNRYFSPN</sequence>
<name>A0ABS0N385_9SPHN</name>
<evidence type="ECO:0000256" key="1">
    <source>
        <dbReference type="ARBA" id="ARBA00004167"/>
    </source>
</evidence>